<evidence type="ECO:0000256" key="10">
    <source>
        <dbReference type="ARBA" id="ARBA00022946"/>
    </source>
</evidence>
<dbReference type="FunFam" id="1.10.540.10:FF:000007">
    <property type="entry name" value="Isovaleryl-CoA dehydrogenase, mitochondrial"/>
    <property type="match status" value="1"/>
</dbReference>
<name>A0A834HUW4_RHYFE</name>
<dbReference type="InterPro" id="IPR006089">
    <property type="entry name" value="Acyl-CoA_DH_CS"/>
</dbReference>
<feature type="domain" description="Acyl-CoA dehydrogenase/oxidase N-terminal" evidence="25">
    <location>
        <begin position="37"/>
        <end position="151"/>
    </location>
</feature>
<comment type="catalytic activity">
    <reaction evidence="15">
        <text>butanoyl-CoA + oxidized [electron-transfer flavoprotein] + H(+) = (2E)-butenoyl-CoA + reduced [electron-transfer flavoprotein]</text>
        <dbReference type="Rhea" id="RHEA:24004"/>
        <dbReference type="Rhea" id="RHEA-COMP:10685"/>
        <dbReference type="Rhea" id="RHEA-COMP:10686"/>
        <dbReference type="ChEBI" id="CHEBI:15378"/>
        <dbReference type="ChEBI" id="CHEBI:57332"/>
        <dbReference type="ChEBI" id="CHEBI:57371"/>
        <dbReference type="ChEBI" id="CHEBI:57692"/>
        <dbReference type="ChEBI" id="CHEBI:58307"/>
        <dbReference type="EC" id="1.3.8.1"/>
    </reaction>
</comment>
<dbReference type="InterPro" id="IPR036250">
    <property type="entry name" value="AcylCo_DH-like_C"/>
</dbReference>
<keyword evidence="9 21" id="KW-0274">FAD</keyword>
<comment type="catalytic activity">
    <reaction evidence="17">
        <text>hexanoyl-CoA + oxidized [electron-transfer flavoprotein] + H(+) = (2E)-hexenoyl-CoA + reduced [electron-transfer flavoprotein]</text>
        <dbReference type="Rhea" id="RHEA:43464"/>
        <dbReference type="Rhea" id="RHEA-COMP:10685"/>
        <dbReference type="Rhea" id="RHEA-COMP:10686"/>
        <dbReference type="ChEBI" id="CHEBI:15378"/>
        <dbReference type="ChEBI" id="CHEBI:57692"/>
        <dbReference type="ChEBI" id="CHEBI:58307"/>
        <dbReference type="ChEBI" id="CHEBI:62077"/>
        <dbReference type="ChEBI" id="CHEBI:62620"/>
    </reaction>
</comment>
<dbReference type="EC" id="1.3.8.1" evidence="6"/>
<dbReference type="Pfam" id="PF00441">
    <property type="entry name" value="Acyl-CoA_dh_1"/>
    <property type="match status" value="1"/>
</dbReference>
<dbReference type="InterPro" id="IPR013786">
    <property type="entry name" value="AcylCoA_DH/ox_N"/>
</dbReference>
<feature type="binding site" evidence="20">
    <location>
        <begin position="397"/>
        <end position="398"/>
    </location>
    <ligand>
        <name>substrate</name>
    </ligand>
</feature>
<dbReference type="Gene3D" id="1.10.540.10">
    <property type="entry name" value="Acyl-CoA dehydrogenase/oxidase, N-terminal domain"/>
    <property type="match status" value="1"/>
</dbReference>
<evidence type="ECO:0000256" key="7">
    <source>
        <dbReference type="ARBA" id="ARBA00018258"/>
    </source>
</evidence>
<dbReference type="Pfam" id="PF02771">
    <property type="entry name" value="Acyl-CoA_dh_N"/>
    <property type="match status" value="1"/>
</dbReference>
<dbReference type="CDD" id="cd01156">
    <property type="entry name" value="IVD"/>
    <property type="match status" value="1"/>
</dbReference>
<dbReference type="EMBL" id="JAACXV010014245">
    <property type="protein sequence ID" value="KAF7269222.1"/>
    <property type="molecule type" value="Genomic_DNA"/>
</dbReference>
<dbReference type="UniPathway" id="UPA00363">
    <property type="reaction ID" value="UER00860"/>
</dbReference>
<evidence type="ECO:0000256" key="5">
    <source>
        <dbReference type="ARBA" id="ARBA00012044"/>
    </source>
</evidence>
<feature type="domain" description="Acyl-CoA dehydrogenase/oxidase C-terminal" evidence="23">
    <location>
        <begin position="263"/>
        <end position="411"/>
    </location>
</feature>
<dbReference type="Gene3D" id="2.40.110.10">
    <property type="entry name" value="Butyryl-CoA Dehydrogenase, subunit A, domain 2"/>
    <property type="match status" value="1"/>
</dbReference>
<evidence type="ECO:0000256" key="4">
    <source>
        <dbReference type="ARBA" id="ARBA00009347"/>
    </source>
</evidence>
<feature type="binding site" evidence="21">
    <location>
        <begin position="156"/>
        <end position="165"/>
    </location>
    <ligand>
        <name>FAD</name>
        <dbReference type="ChEBI" id="CHEBI:57692"/>
    </ligand>
</feature>
<accession>A0A834HUW4</accession>
<dbReference type="SUPFAM" id="SSF56645">
    <property type="entry name" value="Acyl-CoA dehydrogenase NM domain-like"/>
    <property type="match status" value="1"/>
</dbReference>
<feature type="domain" description="Acyl-CoA oxidase/dehydrogenase middle" evidence="24">
    <location>
        <begin position="156"/>
        <end position="251"/>
    </location>
</feature>
<dbReference type="InterPro" id="IPR006091">
    <property type="entry name" value="Acyl-CoA_Oxase/DH_mid-dom"/>
</dbReference>
<evidence type="ECO:0000256" key="2">
    <source>
        <dbReference type="ARBA" id="ARBA00004173"/>
    </source>
</evidence>
<dbReference type="PROSITE" id="PS00073">
    <property type="entry name" value="ACYL_COA_DH_2"/>
    <property type="match status" value="1"/>
</dbReference>
<comment type="cofactor">
    <cofactor evidence="1 21 22">
        <name>FAD</name>
        <dbReference type="ChEBI" id="CHEBI:57692"/>
    </cofactor>
</comment>
<evidence type="ECO:0000256" key="13">
    <source>
        <dbReference type="ARBA" id="ARBA00031895"/>
    </source>
</evidence>
<dbReference type="GO" id="GO:0005739">
    <property type="term" value="C:mitochondrion"/>
    <property type="evidence" value="ECO:0007669"/>
    <property type="project" value="UniProtKB-SubCell"/>
</dbReference>
<evidence type="ECO:0000256" key="9">
    <source>
        <dbReference type="ARBA" id="ARBA00022827"/>
    </source>
</evidence>
<comment type="caution">
    <text evidence="26">The sequence shown here is derived from an EMBL/GenBank/DDBJ whole genome shotgun (WGS) entry which is preliminary data.</text>
</comment>
<reference evidence="26" key="1">
    <citation type="submission" date="2020-08" db="EMBL/GenBank/DDBJ databases">
        <title>Genome sequencing and assembly of the red palm weevil Rhynchophorus ferrugineus.</title>
        <authorList>
            <person name="Dias G.B."/>
            <person name="Bergman C.M."/>
            <person name="Manee M."/>
        </authorList>
    </citation>
    <scope>NUCLEOTIDE SEQUENCE</scope>
    <source>
        <strain evidence="26">AA-2017</strain>
        <tissue evidence="26">Whole larva</tissue>
    </source>
</reference>
<gene>
    <name evidence="26" type="ORF">GWI33_017680</name>
</gene>
<feature type="binding site" evidence="21">
    <location>
        <begin position="370"/>
        <end position="374"/>
    </location>
    <ligand>
        <name>FAD</name>
        <dbReference type="ChEBI" id="CHEBI:57692"/>
    </ligand>
</feature>
<dbReference type="FunFam" id="1.20.140.10:FF:000003">
    <property type="entry name" value="isovaleryl-CoA dehydrogenase, mitochondrial"/>
    <property type="match status" value="1"/>
</dbReference>
<dbReference type="FunFam" id="2.40.110.10:FF:000004">
    <property type="entry name" value="Isovaleryl-CoA dehydrogenase, mitochondrial"/>
    <property type="match status" value="1"/>
</dbReference>
<evidence type="ECO:0000256" key="17">
    <source>
        <dbReference type="ARBA" id="ARBA00048375"/>
    </source>
</evidence>
<feature type="binding site" evidence="21">
    <location>
        <begin position="189"/>
        <end position="191"/>
    </location>
    <ligand>
        <name>FAD</name>
        <dbReference type="ChEBI" id="CHEBI:57692"/>
    </ligand>
</feature>
<dbReference type="Proteomes" id="UP000625711">
    <property type="component" value="Unassembled WGS sequence"/>
</dbReference>
<dbReference type="InterPro" id="IPR037069">
    <property type="entry name" value="AcylCoA_DH/ox_N_sf"/>
</dbReference>
<dbReference type="PANTHER" id="PTHR43884:SF12">
    <property type="entry name" value="ISOVALERYL-COA DEHYDROGENASE, MITOCHONDRIAL-RELATED"/>
    <property type="match status" value="1"/>
</dbReference>
<evidence type="ECO:0000313" key="26">
    <source>
        <dbReference type="EMBL" id="KAF7269222.1"/>
    </source>
</evidence>
<feature type="binding site" evidence="20">
    <location>
        <position position="165"/>
    </location>
    <ligand>
        <name>substrate</name>
    </ligand>
</feature>
<evidence type="ECO:0000259" key="23">
    <source>
        <dbReference type="Pfam" id="PF00441"/>
    </source>
</evidence>
<evidence type="ECO:0000256" key="14">
    <source>
        <dbReference type="ARBA" id="ARBA00045583"/>
    </source>
</evidence>
<feature type="binding site" evidence="21">
    <location>
        <position position="302"/>
    </location>
    <ligand>
        <name>FAD</name>
        <dbReference type="ChEBI" id="CHEBI:57692"/>
    </ligand>
</feature>
<sequence length="416" mass="46568">MARRIGRFLFEKLNRTCIQQRSISQHYPIDEHIFGLTRDQIQLRETVFSFAQKELAPKANEIDRKNNFDGLRDFWKKLGDLGYLGITVESEYGGSDCGYLEQIIILEELSRACPAIGLSYIAHSNLCLGQIHRNANKEQKQKYLPKLCSGEYIGSLAMSEPDSGSDVISMRLRADKDGDHYILNGTKFWITNGPDADVIVVYAKTDTKAKPQHGISTFIVEKHFEGFKRGVKLDKLGMRGSNTGELIFDNCRVPKENLIGEENKGAYVLMGGLDFERLTLAAGPVGIMQACCDVAFSYAHVRKQFKKRIGEFQLIQGKMADMYTTLSACRSYLYSVARACDKGMISTKDCAGVILYCAEKATQMGLDTVQILGGNGYINDYAAGRLLRDAKLYEIGAGTSEIRRMLIGRKLNEEYS</sequence>
<comment type="similarity">
    <text evidence="4 22">Belongs to the acyl-CoA dehydrogenase family.</text>
</comment>
<comment type="pathway">
    <text evidence="3">Amino-acid degradation; L-leucine degradation; (S)-3-hydroxy-3-methylglutaryl-CoA from 3-isovaleryl-CoA: step 1/3.</text>
</comment>
<dbReference type="PANTHER" id="PTHR43884">
    <property type="entry name" value="ACYL-COA DEHYDROGENASE"/>
    <property type="match status" value="1"/>
</dbReference>
<dbReference type="AlphaFoldDB" id="A0A834HUW4"/>
<dbReference type="GO" id="GO:0050660">
    <property type="term" value="F:flavin adenine dinucleotide binding"/>
    <property type="evidence" value="ECO:0007669"/>
    <property type="project" value="InterPro"/>
</dbReference>
<evidence type="ECO:0000256" key="21">
    <source>
        <dbReference type="PIRSR" id="PIRSR634183-3"/>
    </source>
</evidence>
<keyword evidence="12" id="KW-0496">Mitochondrion</keyword>
<feature type="binding site" evidence="21">
    <location>
        <position position="313"/>
    </location>
    <ligand>
        <name>FAD</name>
        <dbReference type="ChEBI" id="CHEBI:57692"/>
    </ligand>
</feature>
<dbReference type="GO" id="GO:0008470">
    <property type="term" value="F:3-methylbutanoyl-CoA dehydrogenase activity"/>
    <property type="evidence" value="ECO:0007669"/>
    <property type="project" value="UniProtKB-EC"/>
</dbReference>
<comment type="catalytic activity">
    <reaction evidence="16">
        <text>pentanoyl-CoA + oxidized [electron-transfer flavoprotein] + H(+) = (2E)-pentenoyl-CoA + reduced [electron-transfer flavoprotein]</text>
        <dbReference type="Rhea" id="RHEA:43456"/>
        <dbReference type="Rhea" id="RHEA-COMP:10685"/>
        <dbReference type="Rhea" id="RHEA-COMP:10686"/>
        <dbReference type="ChEBI" id="CHEBI:15378"/>
        <dbReference type="ChEBI" id="CHEBI:57389"/>
        <dbReference type="ChEBI" id="CHEBI:57692"/>
        <dbReference type="ChEBI" id="CHEBI:58307"/>
        <dbReference type="ChEBI" id="CHEBI:86160"/>
    </reaction>
</comment>
<evidence type="ECO:0000256" key="3">
    <source>
        <dbReference type="ARBA" id="ARBA00004898"/>
    </source>
</evidence>
<comment type="subcellular location">
    <subcellularLocation>
        <location evidence="2">Mitochondrion</location>
    </subcellularLocation>
</comment>
<protein>
    <recommendedName>
        <fullName evidence="7">Isovaleryl-CoA dehydrogenase, mitochondrial</fullName>
        <ecNumber evidence="6">1.3.8.1</ecNumber>
        <ecNumber evidence="5">1.3.8.4</ecNumber>
    </recommendedName>
    <alternativeName>
        <fullName evidence="13">Butyryl-CoA dehydrogenase</fullName>
    </alternativeName>
</protein>
<evidence type="ECO:0000256" key="8">
    <source>
        <dbReference type="ARBA" id="ARBA00022630"/>
    </source>
</evidence>
<keyword evidence="8 22" id="KW-0285">Flavoprotein</keyword>
<dbReference type="PROSITE" id="PS00072">
    <property type="entry name" value="ACYL_COA_DH_1"/>
    <property type="match status" value="1"/>
</dbReference>
<feature type="binding site" evidence="20">
    <location>
        <begin position="274"/>
        <end position="277"/>
    </location>
    <ligand>
        <name>substrate</name>
    </ligand>
</feature>
<evidence type="ECO:0000259" key="24">
    <source>
        <dbReference type="Pfam" id="PF02770"/>
    </source>
</evidence>
<dbReference type="SUPFAM" id="SSF47203">
    <property type="entry name" value="Acyl-CoA dehydrogenase C-terminal domain-like"/>
    <property type="match status" value="1"/>
</dbReference>
<keyword evidence="27" id="KW-1185">Reference proteome</keyword>
<evidence type="ECO:0000259" key="25">
    <source>
        <dbReference type="Pfam" id="PF02771"/>
    </source>
</evidence>
<dbReference type="EC" id="1.3.8.4" evidence="5"/>
<dbReference type="InterPro" id="IPR046373">
    <property type="entry name" value="Acyl-CoA_Oxase/DH_mid-dom_sf"/>
</dbReference>
<feature type="binding site" evidence="20">
    <location>
        <position position="267"/>
    </location>
    <ligand>
        <name>substrate</name>
    </ligand>
</feature>
<evidence type="ECO:0000256" key="11">
    <source>
        <dbReference type="ARBA" id="ARBA00023002"/>
    </source>
</evidence>
<dbReference type="InterPro" id="IPR034183">
    <property type="entry name" value="IVD"/>
</dbReference>
<evidence type="ECO:0000313" key="27">
    <source>
        <dbReference type="Proteomes" id="UP000625711"/>
    </source>
</evidence>
<organism evidence="26 27">
    <name type="scientific">Rhynchophorus ferrugineus</name>
    <name type="common">Red palm weevil</name>
    <name type="synonym">Curculio ferrugineus</name>
    <dbReference type="NCBI Taxonomy" id="354439"/>
    <lineage>
        <taxon>Eukaryota</taxon>
        <taxon>Metazoa</taxon>
        <taxon>Ecdysozoa</taxon>
        <taxon>Arthropoda</taxon>
        <taxon>Hexapoda</taxon>
        <taxon>Insecta</taxon>
        <taxon>Pterygota</taxon>
        <taxon>Neoptera</taxon>
        <taxon>Endopterygota</taxon>
        <taxon>Coleoptera</taxon>
        <taxon>Polyphaga</taxon>
        <taxon>Cucujiformia</taxon>
        <taxon>Curculionidae</taxon>
        <taxon>Dryophthorinae</taxon>
        <taxon>Rhynchophorus</taxon>
    </lineage>
</organism>
<dbReference type="InterPro" id="IPR009100">
    <property type="entry name" value="AcylCoA_DH/oxidase_NM_dom_sf"/>
</dbReference>
<evidence type="ECO:0000256" key="16">
    <source>
        <dbReference type="ARBA" id="ARBA00048345"/>
    </source>
</evidence>
<evidence type="ECO:0000256" key="19">
    <source>
        <dbReference type="PIRSR" id="PIRSR634183-1"/>
    </source>
</evidence>
<feature type="active site" description="Proton acceptor" evidence="19">
    <location>
        <position position="276"/>
    </location>
</feature>
<dbReference type="OrthoDB" id="9988775at2759"/>
<comment type="catalytic activity">
    <reaction evidence="18">
        <text>3-methylbutanoyl-CoA + oxidized [electron-transfer flavoprotein] + H(+) = 3-methylbut-2-enoyl-CoA + reduced [electron-transfer flavoprotein]</text>
        <dbReference type="Rhea" id="RHEA:12276"/>
        <dbReference type="Rhea" id="RHEA-COMP:10685"/>
        <dbReference type="Rhea" id="RHEA-COMP:10686"/>
        <dbReference type="ChEBI" id="CHEBI:15378"/>
        <dbReference type="ChEBI" id="CHEBI:57344"/>
        <dbReference type="ChEBI" id="CHEBI:57345"/>
        <dbReference type="ChEBI" id="CHEBI:57692"/>
        <dbReference type="ChEBI" id="CHEBI:58307"/>
        <dbReference type="EC" id="1.3.8.4"/>
    </reaction>
</comment>
<keyword evidence="11 22" id="KW-0560">Oxidoreductase</keyword>
<comment type="function">
    <text evidence="14">Catalyzes the conversion of isovaleryl-CoA/3-methylbutanoyl-CoA to 3-methylbut-2-enoyl-CoA as an intermediate step in the leucine (Leu) catabolic pathway. To a lesser extent, is also able to catalyze the oxidation of other saturated short-chain acyl-CoA thioesters as pentanoyl-CoA, hexenoyl-CoA and butenoyl-CoA.</text>
</comment>
<evidence type="ECO:0000256" key="6">
    <source>
        <dbReference type="ARBA" id="ARBA00012046"/>
    </source>
</evidence>
<dbReference type="InterPro" id="IPR009075">
    <property type="entry name" value="AcylCo_DH/oxidase_C"/>
</dbReference>
<dbReference type="Pfam" id="PF02770">
    <property type="entry name" value="Acyl-CoA_dh_M"/>
    <property type="match status" value="1"/>
</dbReference>
<feature type="binding site" evidence="21">
    <location>
        <begin position="399"/>
        <end position="401"/>
    </location>
    <ligand>
        <name>FAD</name>
        <dbReference type="ChEBI" id="CHEBI:57692"/>
    </ligand>
</feature>
<evidence type="ECO:0000256" key="22">
    <source>
        <dbReference type="RuleBase" id="RU362125"/>
    </source>
</evidence>
<evidence type="ECO:0000256" key="1">
    <source>
        <dbReference type="ARBA" id="ARBA00001974"/>
    </source>
</evidence>
<evidence type="ECO:0000256" key="20">
    <source>
        <dbReference type="PIRSR" id="PIRSR634183-2"/>
    </source>
</evidence>
<dbReference type="Gene3D" id="1.20.140.10">
    <property type="entry name" value="Butyryl-CoA Dehydrogenase, subunit A, domain 3"/>
    <property type="match status" value="1"/>
</dbReference>
<evidence type="ECO:0000256" key="15">
    <source>
        <dbReference type="ARBA" id="ARBA00047736"/>
    </source>
</evidence>
<evidence type="ECO:0000256" key="18">
    <source>
        <dbReference type="ARBA" id="ARBA00052875"/>
    </source>
</evidence>
<evidence type="ECO:0000256" key="12">
    <source>
        <dbReference type="ARBA" id="ARBA00023128"/>
    </source>
</evidence>
<dbReference type="GO" id="GO:0006552">
    <property type="term" value="P:L-leucine catabolic process"/>
    <property type="evidence" value="ECO:0007669"/>
    <property type="project" value="UniProtKB-UniPathway"/>
</dbReference>
<proteinExistence type="inferred from homology"/>
<keyword evidence="10" id="KW-0809">Transit peptide</keyword>